<gene>
    <name evidence="1" type="ordered locus">PP7435_Chr4-1686</name>
</gene>
<name>A0A1G4KQW1_KOMPC</name>
<evidence type="ECO:0000313" key="2">
    <source>
        <dbReference type="Proteomes" id="UP000006853"/>
    </source>
</evidence>
<dbReference type="EMBL" id="FR839631">
    <property type="protein sequence ID" value="SCV12398.1"/>
    <property type="molecule type" value="Genomic_DNA"/>
</dbReference>
<sequence>MHAKVRALYKELIYLARFHPNEKKLKDSIKAGFLKNKNISSENETELFGALAHGRYMCRELTSLYELQTYRAVKRKYYT</sequence>
<accession>A0A1G4KQW1</accession>
<organism evidence="1 2">
    <name type="scientific">Komagataella phaffii (strain ATCC 76273 / CBS 7435 / CECT 11047 / NRRL Y-11430 / Wegner 21-1)</name>
    <name type="common">Yeast</name>
    <name type="synonym">Pichia pastoris</name>
    <dbReference type="NCBI Taxonomy" id="981350"/>
    <lineage>
        <taxon>Eukaryota</taxon>
        <taxon>Fungi</taxon>
        <taxon>Dikarya</taxon>
        <taxon>Ascomycota</taxon>
        <taxon>Saccharomycotina</taxon>
        <taxon>Pichiomycetes</taxon>
        <taxon>Pichiales</taxon>
        <taxon>Pichiaceae</taxon>
        <taxon>Komagataella</taxon>
    </lineage>
</organism>
<proteinExistence type="predicted"/>
<evidence type="ECO:0000313" key="1">
    <source>
        <dbReference type="EMBL" id="SCV12398.1"/>
    </source>
</evidence>
<protein>
    <submittedName>
        <fullName evidence="1">Uncharacterized protein</fullName>
    </submittedName>
</protein>
<reference evidence="1 2" key="1">
    <citation type="journal article" date="2011" name="J. Biotechnol.">
        <title>High-quality genome sequence of Pichia pastoris CBS7435.</title>
        <authorList>
            <person name="Kuberl A."/>
            <person name="Schneider J."/>
            <person name="Thallinger G.G."/>
            <person name="Anderl I."/>
            <person name="Wibberg D."/>
            <person name="Hajek T."/>
            <person name="Jaenicke S."/>
            <person name="Brinkrolf K."/>
            <person name="Goesmann A."/>
            <person name="Szczepanowski R."/>
            <person name="Puhler A."/>
            <person name="Schwab H."/>
            <person name="Glieder A."/>
            <person name="Pichler H."/>
        </authorList>
    </citation>
    <scope>NUCLEOTIDE SEQUENCE [LARGE SCALE GENOMIC DNA]</scope>
    <source>
        <strain evidence="2">ATCC 76273 / CBS 7435 / CECT 11047 / NRRL Y-11430 / Wegner 21-1</strain>
    </source>
</reference>
<dbReference type="AlphaFoldDB" id="A0A1G4KQW1"/>
<keyword evidence="2" id="KW-1185">Reference proteome</keyword>
<reference evidence="1 2" key="2">
    <citation type="journal article" date="2016" name="FEMS Yeast Res.">
        <title>Curation of the genome annotation of Pichia pastoris (Komagataella phaffii) CBS7435 from gene level to protein function.</title>
        <authorList>
            <person name="Valli M."/>
            <person name="Tatto N.E."/>
            <person name="Peymann A."/>
            <person name="Gruber C."/>
            <person name="Landes N."/>
            <person name="Ekker H."/>
            <person name="Thallinger G.G."/>
            <person name="Mattanovich D."/>
            <person name="Gasser B."/>
            <person name="Graf A.B."/>
        </authorList>
    </citation>
    <scope>GENOME REANNOTATION</scope>
    <source>
        <strain evidence="1 2">ATCC 76273 / CBS 7435 / CECT 11047 / NRRL Y-11430 / Wegner 21-1</strain>
    </source>
</reference>
<dbReference type="Proteomes" id="UP000006853">
    <property type="component" value="Chromosome 4"/>
</dbReference>